<reference evidence="4" key="2">
    <citation type="submission" date="2016-04" db="EMBL/GenBank/DDBJ databases">
        <title>First Complete Genome Sequence of a Subdivision 6 Acidobacterium.</title>
        <authorList>
            <person name="Huang S."/>
            <person name="Vieira S."/>
            <person name="Bunk B."/>
            <person name="Riedel T."/>
            <person name="Sproeer C."/>
            <person name="Overmann J."/>
        </authorList>
    </citation>
    <scope>NUCLEOTIDE SEQUENCE [LARGE SCALE GENOMIC DNA]</scope>
    <source>
        <strain evidence="4">DSM 100886 HEG_-6_39</strain>
    </source>
</reference>
<evidence type="ECO:0000313" key="4">
    <source>
        <dbReference type="Proteomes" id="UP000076079"/>
    </source>
</evidence>
<reference evidence="3 4" key="1">
    <citation type="journal article" date="2016" name="Genome Announc.">
        <title>First Complete Genome Sequence of a Subdivision 6 Acidobacterium Strain.</title>
        <authorList>
            <person name="Huang S."/>
            <person name="Vieira S."/>
            <person name="Bunk B."/>
            <person name="Riedel T."/>
            <person name="Sproer C."/>
            <person name="Overmann J."/>
        </authorList>
    </citation>
    <scope>NUCLEOTIDE SEQUENCE [LARGE SCALE GENOMIC DNA]</scope>
    <source>
        <strain evidence="4">DSM 100886 HEG_-6_39</strain>
    </source>
</reference>
<sequence>MALYHRISVRVQATSPWDGHNRLQQLIRRFAACLLLVCAVAAESAAQDTAPRWRAGFVDTFNSRVGNADEVATVVARAVAWNVNVLYVQVRRRGDAFYLDGSEPAPEGVTIDGGFDPLGDLLSKARAAGLEVHALLTLGPVWHLNTAPQDPRHVFTRHGLQGGRAVEGAENWLTRTLQPDGNGTSMEGYRFGSDYWLDFGHPAAANYVVDLVTRLVERYPVDGVRLDALHYPEAPSGSASIGYNAVSVARFQARTGQPGVPGQDDGRWSEWRREQITALTRRLAISAYAVRPSLVVSVSAVAAGAAPGDPRGTVAFSRTFQDWFRWAGDGSVDVIVPQVYRQEHVADTADEFSAWTAWLANNPGARPFVIGLGAYQNSLEGLLRQARVGLAAAGQQGGVSIFSLAATNAPVVDNPLSLPAGRDTPQRAVEDVAAGLRTGRTTGGQVVDPIQPPLFAVSVPRPATPWKGSVGHVLGRLEDGTGMPVDGAQVHLDAAGRSTGPDDVVSDGSGVFATPAVAPGSYRVHLVSPAGGAYTSDCTIEVSAQNVTRITLTVDASRAGVASCR</sequence>
<dbReference type="SUPFAM" id="SSF51445">
    <property type="entry name" value="(Trans)glycosidases"/>
    <property type="match status" value="1"/>
</dbReference>
<dbReference type="InterPro" id="IPR052177">
    <property type="entry name" value="Divisome_Glycosyl_Hydrolase"/>
</dbReference>
<dbReference type="EMBL" id="CP015136">
    <property type="protein sequence ID" value="AMY10046.1"/>
    <property type="molecule type" value="Genomic_DNA"/>
</dbReference>
<dbReference type="PANTHER" id="PTHR43405">
    <property type="entry name" value="GLYCOSYL HYDROLASE DIGH"/>
    <property type="match status" value="1"/>
</dbReference>
<dbReference type="GO" id="GO:0030246">
    <property type="term" value="F:carbohydrate binding"/>
    <property type="evidence" value="ECO:0007669"/>
    <property type="project" value="InterPro"/>
</dbReference>
<organism evidence="3 4">
    <name type="scientific">Luteitalea pratensis</name>
    <dbReference type="NCBI Taxonomy" id="1855912"/>
    <lineage>
        <taxon>Bacteria</taxon>
        <taxon>Pseudomonadati</taxon>
        <taxon>Acidobacteriota</taxon>
        <taxon>Vicinamibacteria</taxon>
        <taxon>Vicinamibacterales</taxon>
        <taxon>Vicinamibacteraceae</taxon>
        <taxon>Luteitalea</taxon>
    </lineage>
</organism>
<accession>A0A143PNQ9</accession>
<dbReference type="AlphaFoldDB" id="A0A143PNQ9"/>
<dbReference type="Gene3D" id="2.60.40.1120">
    <property type="entry name" value="Carboxypeptidase-like, regulatory domain"/>
    <property type="match status" value="1"/>
</dbReference>
<proteinExistence type="predicted"/>
<dbReference type="KEGG" id="abac:LuPra_03274"/>
<gene>
    <name evidence="3" type="ORF">LuPra_03274</name>
</gene>
<dbReference type="InterPro" id="IPR013784">
    <property type="entry name" value="Carb-bd-like_fold"/>
</dbReference>
<dbReference type="Proteomes" id="UP000076079">
    <property type="component" value="Chromosome"/>
</dbReference>
<protein>
    <recommendedName>
        <fullName evidence="2">Glycosyl hydrolase-like 10 domain-containing protein</fullName>
    </recommendedName>
</protein>
<dbReference type="OrthoDB" id="9759810at2"/>
<keyword evidence="1" id="KW-0732">Signal</keyword>
<dbReference type="InterPro" id="IPR017853">
    <property type="entry name" value="GH"/>
</dbReference>
<keyword evidence="4" id="KW-1185">Reference proteome</keyword>
<dbReference type="Pfam" id="PF02638">
    <property type="entry name" value="GHL10"/>
    <property type="match status" value="1"/>
</dbReference>
<dbReference type="Gene3D" id="3.20.20.80">
    <property type="entry name" value="Glycosidases"/>
    <property type="match status" value="1"/>
</dbReference>
<name>A0A143PNQ9_LUTPR</name>
<dbReference type="SUPFAM" id="SSF49452">
    <property type="entry name" value="Starch-binding domain-like"/>
    <property type="match status" value="1"/>
</dbReference>
<evidence type="ECO:0000256" key="1">
    <source>
        <dbReference type="ARBA" id="ARBA00022729"/>
    </source>
</evidence>
<dbReference type="STRING" id="1855912.LuPra_03274"/>
<dbReference type="InterPro" id="IPR003790">
    <property type="entry name" value="GHL10"/>
</dbReference>
<evidence type="ECO:0000259" key="2">
    <source>
        <dbReference type="Pfam" id="PF02638"/>
    </source>
</evidence>
<dbReference type="Pfam" id="PF13620">
    <property type="entry name" value="CarboxypepD_reg"/>
    <property type="match status" value="1"/>
</dbReference>
<evidence type="ECO:0000313" key="3">
    <source>
        <dbReference type="EMBL" id="AMY10046.1"/>
    </source>
</evidence>
<dbReference type="PATRIC" id="fig|1813736.3.peg.3480"/>
<feature type="domain" description="Glycosyl hydrolase-like 10" evidence="2">
    <location>
        <begin position="78"/>
        <end position="362"/>
    </location>
</feature>
<dbReference type="PANTHER" id="PTHR43405:SF1">
    <property type="entry name" value="GLYCOSYL HYDROLASE DIGH"/>
    <property type="match status" value="1"/>
</dbReference>